<dbReference type="InterPro" id="IPR032503">
    <property type="entry name" value="FAO_M"/>
</dbReference>
<dbReference type="PANTHER" id="PTHR43757:SF2">
    <property type="entry name" value="AMINOMETHYLTRANSFERASE, MITOCHONDRIAL"/>
    <property type="match status" value="1"/>
</dbReference>
<gene>
    <name evidence="7" type="ORF">BOX15_Mlig030625g1</name>
</gene>
<keyword evidence="8" id="KW-1185">Reference proteome</keyword>
<dbReference type="STRING" id="282301.A0A267FBU6"/>
<dbReference type="Pfam" id="PF01266">
    <property type="entry name" value="DAO"/>
    <property type="match status" value="1"/>
</dbReference>
<dbReference type="Gene3D" id="3.30.1360.120">
    <property type="entry name" value="Probable tRNA modification gtpase trme, domain 1"/>
    <property type="match status" value="1"/>
</dbReference>
<evidence type="ECO:0000256" key="2">
    <source>
        <dbReference type="SAM" id="MobiDB-lite"/>
    </source>
</evidence>
<comment type="similarity">
    <text evidence="1">Belongs to the GcvT family.</text>
</comment>
<dbReference type="SUPFAM" id="SSF54373">
    <property type="entry name" value="FAD-linked reductases, C-terminal domain"/>
    <property type="match status" value="1"/>
</dbReference>
<evidence type="ECO:0000259" key="3">
    <source>
        <dbReference type="Pfam" id="PF01266"/>
    </source>
</evidence>
<feature type="domain" description="FAD dependent oxidoreductase" evidence="3">
    <location>
        <begin position="53"/>
        <end position="415"/>
    </location>
</feature>
<reference evidence="7 8" key="1">
    <citation type="submission" date="2017-06" db="EMBL/GenBank/DDBJ databases">
        <title>A platform for efficient transgenesis in Macrostomum lignano, a flatworm model organism for stem cell research.</title>
        <authorList>
            <person name="Berezikov E."/>
        </authorList>
    </citation>
    <scope>NUCLEOTIDE SEQUENCE [LARGE SCALE GENOMIC DNA]</scope>
    <source>
        <strain evidence="7">DV1</strain>
        <tissue evidence="7">Whole organism</tissue>
    </source>
</reference>
<dbReference type="Pfam" id="PF16350">
    <property type="entry name" value="FAO_M"/>
    <property type="match status" value="1"/>
</dbReference>
<feature type="domain" description="FAD dependent oxidoreductase central" evidence="6">
    <location>
        <begin position="418"/>
        <end position="471"/>
    </location>
</feature>
<comment type="caution">
    <text evidence="7">The sequence shown here is derived from an EMBL/GenBank/DDBJ whole genome shotgun (WGS) entry which is preliminary data.</text>
</comment>
<protein>
    <recommendedName>
        <fullName evidence="9">Dimethylglycine dehydrogenase, mitochondrial</fullName>
    </recommendedName>
</protein>
<dbReference type="PANTHER" id="PTHR43757">
    <property type="entry name" value="AMINOMETHYLTRANSFERASE"/>
    <property type="match status" value="1"/>
</dbReference>
<dbReference type="AlphaFoldDB" id="A0A267FBU6"/>
<dbReference type="InterPro" id="IPR036188">
    <property type="entry name" value="FAD/NAD-bd_sf"/>
</dbReference>
<organism evidence="7 8">
    <name type="scientific">Macrostomum lignano</name>
    <dbReference type="NCBI Taxonomy" id="282301"/>
    <lineage>
        <taxon>Eukaryota</taxon>
        <taxon>Metazoa</taxon>
        <taxon>Spiralia</taxon>
        <taxon>Lophotrochozoa</taxon>
        <taxon>Platyhelminthes</taxon>
        <taxon>Rhabditophora</taxon>
        <taxon>Macrostomorpha</taxon>
        <taxon>Macrostomida</taxon>
        <taxon>Macrostomidae</taxon>
        <taxon>Macrostomum</taxon>
    </lineage>
</organism>
<feature type="domain" description="Aminomethyltransferase C-terminal" evidence="5">
    <location>
        <begin position="784"/>
        <end position="859"/>
    </location>
</feature>
<name>A0A267FBU6_9PLAT</name>
<evidence type="ECO:0000259" key="6">
    <source>
        <dbReference type="Pfam" id="PF16350"/>
    </source>
</evidence>
<accession>A0A267FBU6</accession>
<dbReference type="InterPro" id="IPR029043">
    <property type="entry name" value="GcvT/YgfZ_C"/>
</dbReference>
<evidence type="ECO:0000256" key="1">
    <source>
        <dbReference type="ARBA" id="ARBA00008609"/>
    </source>
</evidence>
<dbReference type="GO" id="GO:0005739">
    <property type="term" value="C:mitochondrion"/>
    <property type="evidence" value="ECO:0007669"/>
    <property type="project" value="TreeGrafter"/>
</dbReference>
<proteinExistence type="inferred from homology"/>
<sequence>MLSCSKINKSLAWATKAGRLTSSWPASVRALSSSTEQQRQHPLSKRSSNEAEVVIIGGGIVGVSTAYHLAKAGVKDVVLLEKSELTAGSTWHAAGLTTFFHPGINVRRVHYYSMQLYSQLEAETDQPVGLHTPGSLRLITTPTRMDEARYQMSRAAWCQAEQHLVGPEKCLELCPLLNMSTVLGGIYNPGDGHIDPYSVTMALAAGARKYGAELYQNSQVRATSQDSKGIWTIVTDHGELKSKHLVNAAGFHARDVGKLSGLDLPIIPVHHQYVITKAVPEVVQLKRELPVLRDLEASYYLRQEKQGLLVGPYESAENMMLCTDWYDNGVPDSFGRELFEPDLGRIMPHLERAMEMVPAMQNAEIQSVISGPITYNAENAGLIGPVEGPLNYWLLGGLGYGIIHGGGVGKYVADWIRTGEPPYDLIELDANRYGWWADRSYTHAKSRETYGLNNAVGYPKEERFAGRPTKRAAQTSALYDELKSAGAEFGFHNGWEQPHWFGLTEEERRYEPSFRRGNWFPAMQRECEGVLNRAGVMDITPFSKFEISGPRAGEFLDLVTANRLPKVNRTCITHMLTPRGRVFSEMTLTCLPADDGQQKFRALTGSGSEMHDLIWLKDWRHKLRFQDGVKIDNVTDSIGCLSVAGPLSREILQSLTSESLDAGSYPFLQAKQLQIDGVDCLAIRISYTGELGWELYCGIGELARLYKSIWRCGQPLGLVNFGSYAMNSLRLEKGFAMWGAEMNCDTGPLEAGLGGFIRLGKSADFVGKAAVAEAKLKLQQDGARQLRMLRVDSVDVDPEGNESVWLDGKVVGNTTSGSYSFSRGHGLAFAYVPASLGAGTQLEVDLLGRRVPAVVLSKPPLLPEQARKKKPEAASVGSSQQ</sequence>
<dbReference type="SUPFAM" id="SSF51905">
    <property type="entry name" value="FAD/NAD(P)-binding domain"/>
    <property type="match status" value="1"/>
</dbReference>
<dbReference type="SUPFAM" id="SSF103025">
    <property type="entry name" value="Folate-binding domain"/>
    <property type="match status" value="1"/>
</dbReference>
<feature type="domain" description="GCVT N-terminal" evidence="4">
    <location>
        <begin position="478"/>
        <end position="761"/>
    </location>
</feature>
<dbReference type="Gene3D" id="3.30.70.1400">
    <property type="entry name" value="Aminomethyltransferase beta-barrel domains"/>
    <property type="match status" value="1"/>
</dbReference>
<evidence type="ECO:0008006" key="9">
    <source>
        <dbReference type="Google" id="ProtNLM"/>
    </source>
</evidence>
<feature type="region of interest" description="Disordered" evidence="2">
    <location>
        <begin position="860"/>
        <end position="881"/>
    </location>
</feature>
<dbReference type="Gene3D" id="2.40.30.110">
    <property type="entry name" value="Aminomethyltransferase beta-barrel domains"/>
    <property type="match status" value="1"/>
</dbReference>
<dbReference type="Proteomes" id="UP000215902">
    <property type="component" value="Unassembled WGS sequence"/>
</dbReference>
<dbReference type="Gene3D" id="3.30.9.10">
    <property type="entry name" value="D-Amino Acid Oxidase, subunit A, domain 2"/>
    <property type="match status" value="1"/>
</dbReference>
<dbReference type="Pfam" id="PF01571">
    <property type="entry name" value="GCV_T"/>
    <property type="match status" value="1"/>
</dbReference>
<dbReference type="SUPFAM" id="SSF101790">
    <property type="entry name" value="Aminomethyltransferase beta-barrel domain"/>
    <property type="match status" value="1"/>
</dbReference>
<dbReference type="OrthoDB" id="498204at2759"/>
<dbReference type="InterPro" id="IPR028896">
    <property type="entry name" value="GcvT/YgfZ/DmdA"/>
</dbReference>
<dbReference type="InterPro" id="IPR013977">
    <property type="entry name" value="GcvT_C"/>
</dbReference>
<evidence type="ECO:0000259" key="4">
    <source>
        <dbReference type="Pfam" id="PF01571"/>
    </source>
</evidence>
<dbReference type="EMBL" id="NIVC01001178">
    <property type="protein sequence ID" value="PAA71236.1"/>
    <property type="molecule type" value="Genomic_DNA"/>
</dbReference>
<evidence type="ECO:0000313" key="8">
    <source>
        <dbReference type="Proteomes" id="UP000215902"/>
    </source>
</evidence>
<dbReference type="Pfam" id="PF08669">
    <property type="entry name" value="GCV_T_C"/>
    <property type="match status" value="1"/>
</dbReference>
<dbReference type="InterPro" id="IPR006076">
    <property type="entry name" value="FAD-dep_OxRdtase"/>
</dbReference>
<evidence type="ECO:0000313" key="7">
    <source>
        <dbReference type="EMBL" id="PAA71236.1"/>
    </source>
</evidence>
<evidence type="ECO:0000259" key="5">
    <source>
        <dbReference type="Pfam" id="PF08669"/>
    </source>
</evidence>
<dbReference type="InterPro" id="IPR006222">
    <property type="entry name" value="GCVT_N"/>
</dbReference>
<dbReference type="Gene3D" id="3.50.50.60">
    <property type="entry name" value="FAD/NAD(P)-binding domain"/>
    <property type="match status" value="1"/>
</dbReference>
<dbReference type="InterPro" id="IPR027266">
    <property type="entry name" value="TrmE/GcvT-like"/>
</dbReference>